<evidence type="ECO:0000256" key="1">
    <source>
        <dbReference type="SAM" id="MobiDB-lite"/>
    </source>
</evidence>
<sequence>MDAENQQQKSQAPQTQSEPESAISQQPLRKDVELPDNVLNSLFHRLPVNQWMPAASATESVSEAVVKARTFAVVRRIFVLRMLQGLLLEGVTTPQKQSDCGPMRVYERDEYTGD</sequence>
<organism evidence="2 3">
    <name type="scientific">Fonsecaea pedrosoi CBS 271.37</name>
    <dbReference type="NCBI Taxonomy" id="1442368"/>
    <lineage>
        <taxon>Eukaryota</taxon>
        <taxon>Fungi</taxon>
        <taxon>Dikarya</taxon>
        <taxon>Ascomycota</taxon>
        <taxon>Pezizomycotina</taxon>
        <taxon>Eurotiomycetes</taxon>
        <taxon>Chaetothyriomycetidae</taxon>
        <taxon>Chaetothyriales</taxon>
        <taxon>Herpotrichiellaceae</taxon>
        <taxon>Fonsecaea</taxon>
    </lineage>
</organism>
<evidence type="ECO:0000313" key="2">
    <source>
        <dbReference type="EMBL" id="KIW80643.1"/>
    </source>
</evidence>
<evidence type="ECO:0000313" key="3">
    <source>
        <dbReference type="Proteomes" id="UP000053029"/>
    </source>
</evidence>
<dbReference type="EMBL" id="KN846972">
    <property type="protein sequence ID" value="KIW80643.1"/>
    <property type="molecule type" value="Genomic_DNA"/>
</dbReference>
<feature type="compositionally biased region" description="Low complexity" evidence="1">
    <location>
        <begin position="1"/>
        <end position="16"/>
    </location>
</feature>
<proteinExistence type="predicted"/>
<feature type="compositionally biased region" description="Polar residues" evidence="1">
    <location>
        <begin position="17"/>
        <end position="27"/>
    </location>
</feature>
<dbReference type="GeneID" id="25306749"/>
<reference evidence="2 3" key="1">
    <citation type="submission" date="2015-01" db="EMBL/GenBank/DDBJ databases">
        <title>The Genome Sequence of Fonsecaea pedrosoi CBS 271.37.</title>
        <authorList>
            <consortium name="The Broad Institute Genomics Platform"/>
            <person name="Cuomo C."/>
            <person name="de Hoog S."/>
            <person name="Gorbushina A."/>
            <person name="Stielow B."/>
            <person name="Teixiera M."/>
            <person name="Abouelleil A."/>
            <person name="Chapman S.B."/>
            <person name="Priest M."/>
            <person name="Young S.K."/>
            <person name="Wortman J."/>
            <person name="Nusbaum C."/>
            <person name="Birren B."/>
        </authorList>
    </citation>
    <scope>NUCLEOTIDE SEQUENCE [LARGE SCALE GENOMIC DNA]</scope>
    <source>
        <strain evidence="2 3">CBS 271.37</strain>
    </source>
</reference>
<dbReference type="HOGENOM" id="CLU_2121116_0_0_1"/>
<dbReference type="RefSeq" id="XP_013284451.1">
    <property type="nucleotide sequence ID" value="XM_013428997.1"/>
</dbReference>
<dbReference type="Proteomes" id="UP000053029">
    <property type="component" value="Unassembled WGS sequence"/>
</dbReference>
<dbReference type="AlphaFoldDB" id="A0A0D2GIM3"/>
<name>A0A0D2GIM3_9EURO</name>
<gene>
    <name evidence="2" type="ORF">Z517_07259</name>
</gene>
<protein>
    <submittedName>
        <fullName evidence="2">Uncharacterized protein</fullName>
    </submittedName>
</protein>
<feature type="region of interest" description="Disordered" evidence="1">
    <location>
        <begin position="1"/>
        <end position="30"/>
    </location>
</feature>
<keyword evidence="3" id="KW-1185">Reference proteome</keyword>
<accession>A0A0D2GIM3</accession>
<dbReference type="VEuPathDB" id="FungiDB:Z517_07259"/>